<dbReference type="KEGG" id="bgz:XH91_04955"/>
<gene>
    <name evidence="8" type="ORF">EAS56_35960</name>
    <name evidence="7" type="ORF">XH91_04955</name>
</gene>
<dbReference type="EMBL" id="RDQZ01000051">
    <property type="protein sequence ID" value="RXH05062.1"/>
    <property type="molecule type" value="Genomic_DNA"/>
</dbReference>
<dbReference type="GO" id="GO:0003677">
    <property type="term" value="F:DNA binding"/>
    <property type="evidence" value="ECO:0007669"/>
    <property type="project" value="UniProtKB-KW"/>
</dbReference>
<dbReference type="PANTHER" id="PTHR30419:SF8">
    <property type="entry name" value="NITROGEN ASSIMILATION TRANSCRIPTIONAL ACTIVATOR-RELATED"/>
    <property type="match status" value="1"/>
</dbReference>
<evidence type="ECO:0000256" key="5">
    <source>
        <dbReference type="ARBA" id="ARBA00023163"/>
    </source>
</evidence>
<evidence type="ECO:0000313" key="8">
    <source>
        <dbReference type="EMBL" id="RXH05062.1"/>
    </source>
</evidence>
<evidence type="ECO:0000256" key="1">
    <source>
        <dbReference type="ARBA" id="ARBA00003502"/>
    </source>
</evidence>
<comment type="similarity">
    <text evidence="2">Belongs to the LysR transcriptional regulatory family.</text>
</comment>
<dbReference type="Gene3D" id="3.40.190.290">
    <property type="match status" value="1"/>
</dbReference>
<dbReference type="GO" id="GO:0003700">
    <property type="term" value="F:DNA-binding transcription factor activity"/>
    <property type="evidence" value="ECO:0007669"/>
    <property type="project" value="InterPro"/>
</dbReference>
<reference evidence="8 10" key="2">
    <citation type="submission" date="2018-10" db="EMBL/GenBank/DDBJ databases">
        <title>Bradyrhizobium sp. nov., effective nodules isolated from peanut in China.</title>
        <authorList>
            <person name="Li Y."/>
        </authorList>
    </citation>
    <scope>NUCLEOTIDE SEQUENCE [LARGE SCALE GENOMIC DNA]</scope>
    <source>
        <strain evidence="8 10">CCBAU 53426</strain>
    </source>
</reference>
<evidence type="ECO:0000313" key="7">
    <source>
        <dbReference type="EMBL" id="QAU44760.1"/>
    </source>
</evidence>
<keyword evidence="10" id="KW-1185">Reference proteome</keyword>
<sequence>MAKKLADWDARIGRRIRLRDLHVLSSVVKFGSMAKAATQLGLTQPAISQAIADLEAALGVRLLDRGPRGVSPTAFGEAMLLRGTEAFDALRQGVRDIEFMSDPGTGEIWVGASESFISGGLLAAVTAELAIRYPKLVVHVIDANTAAMEFRELHDRKVDLMLGRIGGPIEDDDLAVETLYEEAIVAGAGTNHPLAGRRKLALADLVAESWILAPPSTAVRELVHTAFTAQGLPPPSRTVTTYSMQLRMQLLATGRYLSSVPESLVRYNAKRWSLVALPVVLGRPLPVVLVTLKARTLSPAVEVFITQMRALARRMRGRPGAAG</sequence>
<dbReference type="InterPro" id="IPR036390">
    <property type="entry name" value="WH_DNA-bd_sf"/>
</dbReference>
<proteinExistence type="inferred from homology"/>
<dbReference type="InterPro" id="IPR005119">
    <property type="entry name" value="LysR_subst-bd"/>
</dbReference>
<keyword evidence="3" id="KW-0805">Transcription regulation</keyword>
<dbReference type="PROSITE" id="PS50931">
    <property type="entry name" value="HTH_LYSR"/>
    <property type="match status" value="1"/>
</dbReference>
<dbReference type="SUPFAM" id="SSF46785">
    <property type="entry name" value="Winged helix' DNA-binding domain"/>
    <property type="match status" value="1"/>
</dbReference>
<feature type="domain" description="HTH lysR-type" evidence="6">
    <location>
        <begin position="16"/>
        <end position="73"/>
    </location>
</feature>
<keyword evidence="5" id="KW-0804">Transcription</keyword>
<dbReference type="InterPro" id="IPR050950">
    <property type="entry name" value="HTH-type_LysR_regulators"/>
</dbReference>
<evidence type="ECO:0000259" key="6">
    <source>
        <dbReference type="PROSITE" id="PS50931"/>
    </source>
</evidence>
<evidence type="ECO:0000313" key="9">
    <source>
        <dbReference type="Proteomes" id="UP000288972"/>
    </source>
</evidence>
<comment type="function">
    <text evidence="1">NodD regulates the expression of the nodABCFE genes which encode other nodulation proteins. NodD is also a negative regulator of its own expression. Binds flavonoids as inducers.</text>
</comment>
<dbReference type="Gene3D" id="1.10.10.10">
    <property type="entry name" value="Winged helix-like DNA-binding domain superfamily/Winged helix DNA-binding domain"/>
    <property type="match status" value="1"/>
</dbReference>
<dbReference type="Proteomes" id="UP000288972">
    <property type="component" value="Chromosome"/>
</dbReference>
<dbReference type="PRINTS" id="PR00039">
    <property type="entry name" value="HTHLYSR"/>
</dbReference>
<dbReference type="GO" id="GO:0005829">
    <property type="term" value="C:cytosol"/>
    <property type="evidence" value="ECO:0007669"/>
    <property type="project" value="TreeGrafter"/>
</dbReference>
<dbReference type="EMBL" id="CP030053">
    <property type="protein sequence ID" value="QAU44760.1"/>
    <property type="molecule type" value="Genomic_DNA"/>
</dbReference>
<dbReference type="Pfam" id="PF03466">
    <property type="entry name" value="LysR_substrate"/>
    <property type="match status" value="1"/>
</dbReference>
<reference evidence="7 9" key="1">
    <citation type="submission" date="2018-06" db="EMBL/GenBank/DDBJ databases">
        <title>Comparative genomics of rhizobia nodulating Arachis hypogaea in China.</title>
        <authorList>
            <person name="Li Y."/>
        </authorList>
    </citation>
    <scope>NUCLEOTIDE SEQUENCE [LARGE SCALE GENOMIC DNA]</scope>
    <source>
        <strain evidence="7 9">CCBAU 51670</strain>
    </source>
</reference>
<evidence type="ECO:0000256" key="2">
    <source>
        <dbReference type="ARBA" id="ARBA00009437"/>
    </source>
</evidence>
<name>A0AAE5WX54_9BRAD</name>
<dbReference type="SUPFAM" id="SSF53850">
    <property type="entry name" value="Periplasmic binding protein-like II"/>
    <property type="match status" value="1"/>
</dbReference>
<dbReference type="RefSeq" id="WP_128949539.1">
    <property type="nucleotide sequence ID" value="NZ_CP030053.1"/>
</dbReference>
<organism evidence="7 9">
    <name type="scientific">Bradyrhizobium guangzhouense</name>
    <dbReference type="NCBI Taxonomy" id="1325095"/>
    <lineage>
        <taxon>Bacteria</taxon>
        <taxon>Pseudomonadati</taxon>
        <taxon>Pseudomonadota</taxon>
        <taxon>Alphaproteobacteria</taxon>
        <taxon>Hyphomicrobiales</taxon>
        <taxon>Nitrobacteraceae</taxon>
        <taxon>Bradyrhizobium</taxon>
    </lineage>
</organism>
<dbReference type="InterPro" id="IPR000847">
    <property type="entry name" value="LysR_HTH_N"/>
</dbReference>
<evidence type="ECO:0000256" key="4">
    <source>
        <dbReference type="ARBA" id="ARBA00023125"/>
    </source>
</evidence>
<evidence type="ECO:0000256" key="3">
    <source>
        <dbReference type="ARBA" id="ARBA00023015"/>
    </source>
</evidence>
<dbReference type="PANTHER" id="PTHR30419">
    <property type="entry name" value="HTH-TYPE TRANSCRIPTIONAL REGULATOR YBHD"/>
    <property type="match status" value="1"/>
</dbReference>
<dbReference type="AlphaFoldDB" id="A0AAE5WX54"/>
<dbReference type="Pfam" id="PF00126">
    <property type="entry name" value="HTH_1"/>
    <property type="match status" value="1"/>
</dbReference>
<protein>
    <submittedName>
        <fullName evidence="7">LysR family transcriptional regulator</fullName>
    </submittedName>
</protein>
<evidence type="ECO:0000313" key="10">
    <source>
        <dbReference type="Proteomes" id="UP000290401"/>
    </source>
</evidence>
<dbReference type="Proteomes" id="UP000290401">
    <property type="component" value="Unassembled WGS sequence"/>
</dbReference>
<keyword evidence="4" id="KW-0238">DNA-binding</keyword>
<dbReference type="InterPro" id="IPR036388">
    <property type="entry name" value="WH-like_DNA-bd_sf"/>
</dbReference>
<accession>A0AAE5WX54</accession>